<reference evidence="7" key="1">
    <citation type="submission" date="2019-05" db="EMBL/GenBank/DDBJ databases">
        <title>The de novo reference genome and transcriptome assemblies of the wild tomato species Solanum chilense.</title>
        <authorList>
            <person name="Stam R."/>
            <person name="Nosenko T."/>
            <person name="Hoerger A.C."/>
            <person name="Stephan W."/>
            <person name="Seidel M.A."/>
            <person name="Kuhn J.M.M."/>
            <person name="Haberer G."/>
            <person name="Tellier A."/>
        </authorList>
    </citation>
    <scope>NUCLEOTIDE SEQUENCE</scope>
    <source>
        <tissue evidence="7">Mature leaves</tissue>
    </source>
</reference>
<comment type="similarity">
    <text evidence="2 6">Belongs to the peroxisomal membrane protein PXMP2/4 family.</text>
</comment>
<comment type="caution">
    <text evidence="7">The sequence shown here is derived from an EMBL/GenBank/DDBJ whole genome shotgun (WGS) entry which is preliminary data.</text>
</comment>
<dbReference type="EMBL" id="RXGB01005589">
    <property type="protein sequence ID" value="TMW87647.1"/>
    <property type="molecule type" value="Genomic_DNA"/>
</dbReference>
<organism evidence="7">
    <name type="scientific">Solanum chilense</name>
    <name type="common">Tomato</name>
    <name type="synonym">Lycopersicon chilense</name>
    <dbReference type="NCBI Taxonomy" id="4083"/>
    <lineage>
        <taxon>Eukaryota</taxon>
        <taxon>Viridiplantae</taxon>
        <taxon>Streptophyta</taxon>
        <taxon>Embryophyta</taxon>
        <taxon>Tracheophyta</taxon>
        <taxon>Spermatophyta</taxon>
        <taxon>Magnoliopsida</taxon>
        <taxon>eudicotyledons</taxon>
        <taxon>Gunneridae</taxon>
        <taxon>Pentapetalae</taxon>
        <taxon>asterids</taxon>
        <taxon>lamiids</taxon>
        <taxon>Solanales</taxon>
        <taxon>Solanaceae</taxon>
        <taxon>Solanoideae</taxon>
        <taxon>Solaneae</taxon>
        <taxon>Solanum</taxon>
        <taxon>Solanum subgen. Lycopersicon</taxon>
    </lineage>
</organism>
<sequence>MFVSFIKNTFKLAHKYPISCHQLQHSKMMYSQISKTSREQMSKCRHLSSSVGASCGNKVGFIGWYLQMLDSRPILTKTITCTLIVTAADLTAQTIVAGSFSGQYDLIRTMRVAGFAMVILGPSLHVWYNSLSLFLPKRDVVSTLKKIALGQILYGPTMNAIFFSINAAAQGESSSEIVARLKRDLVPTAVNGLMYWPICDFITFKFVPVHLQPLVVNTFSYVWNIYLTYIASQQKAAASA</sequence>
<dbReference type="InterPro" id="IPR007248">
    <property type="entry name" value="Mpv17_PMP22"/>
</dbReference>
<evidence type="ECO:0000256" key="6">
    <source>
        <dbReference type="RuleBase" id="RU363053"/>
    </source>
</evidence>
<evidence type="ECO:0000256" key="3">
    <source>
        <dbReference type="ARBA" id="ARBA00022692"/>
    </source>
</evidence>
<name>A0A6N2AYL6_SOLCI</name>
<dbReference type="Pfam" id="PF04117">
    <property type="entry name" value="Mpv17_PMP22"/>
    <property type="match status" value="1"/>
</dbReference>
<evidence type="ECO:0000256" key="4">
    <source>
        <dbReference type="ARBA" id="ARBA00022989"/>
    </source>
</evidence>
<keyword evidence="3" id="KW-0812">Transmembrane</keyword>
<dbReference type="PANTHER" id="PTHR11266">
    <property type="entry name" value="PEROXISOMAL MEMBRANE PROTEIN 2, PXMP2 MPV17"/>
    <property type="match status" value="1"/>
</dbReference>
<dbReference type="PANTHER" id="PTHR11266:SF18">
    <property type="entry name" value="OS12G0508100 PROTEIN"/>
    <property type="match status" value="1"/>
</dbReference>
<evidence type="ECO:0000313" key="7">
    <source>
        <dbReference type="EMBL" id="TMW87647.1"/>
    </source>
</evidence>
<proteinExistence type="inferred from homology"/>
<evidence type="ECO:0000256" key="2">
    <source>
        <dbReference type="ARBA" id="ARBA00006824"/>
    </source>
</evidence>
<comment type="subcellular location">
    <subcellularLocation>
        <location evidence="1">Membrane</location>
        <topology evidence="1">Multi-pass membrane protein</topology>
    </subcellularLocation>
</comment>
<dbReference type="GO" id="GO:0016020">
    <property type="term" value="C:membrane"/>
    <property type="evidence" value="ECO:0007669"/>
    <property type="project" value="UniProtKB-SubCell"/>
</dbReference>
<dbReference type="AlphaFoldDB" id="A0A6N2AYL6"/>
<dbReference type="GO" id="GO:0005737">
    <property type="term" value="C:cytoplasm"/>
    <property type="evidence" value="ECO:0007669"/>
    <property type="project" value="TreeGrafter"/>
</dbReference>
<accession>A0A6N2AYL6</accession>
<keyword evidence="5" id="KW-0472">Membrane</keyword>
<protein>
    <submittedName>
        <fullName evidence="7">Uncharacterized protein</fullName>
    </submittedName>
</protein>
<evidence type="ECO:0000256" key="1">
    <source>
        <dbReference type="ARBA" id="ARBA00004141"/>
    </source>
</evidence>
<evidence type="ECO:0000256" key="5">
    <source>
        <dbReference type="ARBA" id="ARBA00023136"/>
    </source>
</evidence>
<gene>
    <name evidence="7" type="ORF">EJD97_019676</name>
</gene>
<keyword evidence="4" id="KW-1133">Transmembrane helix</keyword>